<dbReference type="InterPro" id="IPR042178">
    <property type="entry name" value="Serpin_sf_1"/>
</dbReference>
<keyword evidence="2" id="KW-0722">Serine protease inhibitor</keyword>
<feature type="domain" description="Serpin" evidence="5">
    <location>
        <begin position="998"/>
        <end position="1429"/>
    </location>
</feature>
<feature type="region of interest" description="Disordered" evidence="4">
    <location>
        <begin position="1"/>
        <end position="31"/>
    </location>
</feature>
<protein>
    <recommendedName>
        <fullName evidence="5">Serpin domain-containing protein</fullName>
    </recommendedName>
</protein>
<dbReference type="Gene3D" id="2.30.39.10">
    <property type="entry name" value="Alpha-1-antitrypsin, domain 1"/>
    <property type="match status" value="2"/>
</dbReference>
<sequence length="1433" mass="157016">MDTGNGKKTIYTDAIGKPQSKPSNPSDLGSPIELLHPDRYEFYTFDDNGDSDAFDLDAFSPQGFVAEKKVTDVVNNVQNVLKEEMEMLKDPISKPIFDTPDVSDSWSMILPAIFGNSGEDIKPDKPLSQVTPDTIMIEPNGNIQSSTISHTTLSQATTSKPVYYSSQMLTQKLPTSTESMMKVEIFSNSQQSNENTSSHPILMTTEHEIPTRESVEMIYSKPPLIRTTTTVVSNSPEAVTIGVNNNTSDSTISSIQSTTQMITDSTPSDILNKEAVDTDTSLTTTGSSSQSSFPTTMESTPESKATTVQPSVTVNNRSNITLEYIADKILSSSTTTISATTESVTTVSTQNSFSTSLQKNSELSSTPILDISSNETTTETYNVITSTGTILSKPIMTPSTTNIPSLLQSLSNDQKLSASELLDQLLLTTNIYEINTELTSTKDVNSDKYLEIGISDSNVPSKVNIDDIPIATTDRDSSAHFPTTDPIIQSIEELLSQTVNTFSEPNVQNFNAEKVQQIIENSSQKTMEEVIKSAATVGSQLIGQTVMDITTEPELIMTTIEENTSNANSIFTTVPTSDLSLNISTIIAENNSIETTTFTMDNSFNETALMSESSTENKQSLYENIYTERTTSESSEESTIYYIKSKVPNTTTTTTTTESEPHLINITIISYDPSRNVSKPAKSDLSLEQKVIAEEMKNMSMVRNNTSITGNLSETKNVSTNTSSSALINPKIQTSSSVMTAIPSTTTVTPSTTRATPSTIRTTLSTTRGIPSTTRTTPSTTRATTLTTKDILLTTKATPSTTKTTPSTISIPPSTTSATSPTIKEAPSNKPKTTTSKSTSILSTITATPLKTISPSTTITPSIITTTKRIEINKKPIQPSIVITISENNTFVTENGKLMANKTILSSESYDIKSTSTSPSKLASENHTWTLVSTVKPHQDSIKQTIQTSTMSYANAVDPPTPVDLVPKPMQGFGLEESTNNLDNDVYQFIQLCNELAFGFWKTVTAKLSSARSVFVSPFAATSMLAMVFLGAKGATSEEMNEILQLDNMVTFNPHLTFKNVSESIETGLRTGVATSTIIRELFSDRSKGKLLDFYKNRVKAFYDGYVEEVGYKEIGDVIRRRTNLLVKKYTDGKYVEYLKDSSIVVRAPLSGVGVNIFETDCSQSSYDGRDGELHFVVLPSIRQRRLIPIPAVVYRTGFLAGYEPSLDATAVSLGNKDQTVSTILVIPGQQGISAPGDGLARLEKRLVESSFKKGAWSRLLRSLIPRPGLEIQIPRFSHKSVINATSTLKQMGLRELFNPDQADLRGLNGVSNELHLSDVLQINSFATCGERKIGESHHSEIYPAAAHKSRESKYLQHVPMDIEEEPRDYQRAFHDPLHDPSLFALPLSQRPRQARIPEVPRLRFDRPFLYFIRHNPTGLILHMGRFNPRLLP</sequence>
<dbReference type="InterPro" id="IPR042185">
    <property type="entry name" value="Serpin_sf_2"/>
</dbReference>
<feature type="compositionally biased region" description="Polar residues" evidence="4">
    <location>
        <begin position="300"/>
        <end position="309"/>
    </location>
</feature>
<dbReference type="SMART" id="SM00093">
    <property type="entry name" value="SERPIN"/>
    <property type="match status" value="1"/>
</dbReference>
<comment type="similarity">
    <text evidence="3">Belongs to the serpin family.</text>
</comment>
<evidence type="ECO:0000259" key="5">
    <source>
        <dbReference type="SMART" id="SM00093"/>
    </source>
</evidence>
<comment type="caution">
    <text evidence="6">The sequence shown here is derived from an EMBL/GenBank/DDBJ whole genome shotgun (WGS) entry which is preliminary data.</text>
</comment>
<dbReference type="Pfam" id="PF00079">
    <property type="entry name" value="Serpin"/>
    <property type="match status" value="1"/>
</dbReference>
<name>A0A834I5E0_RHYFE</name>
<dbReference type="PANTHER" id="PTHR11461">
    <property type="entry name" value="SERINE PROTEASE INHIBITOR, SERPIN"/>
    <property type="match status" value="1"/>
</dbReference>
<reference evidence="6" key="1">
    <citation type="submission" date="2020-08" db="EMBL/GenBank/DDBJ databases">
        <title>Genome sequencing and assembly of the red palm weevil Rhynchophorus ferrugineus.</title>
        <authorList>
            <person name="Dias G.B."/>
            <person name="Bergman C.M."/>
            <person name="Manee M."/>
        </authorList>
    </citation>
    <scope>NUCLEOTIDE SEQUENCE</scope>
    <source>
        <strain evidence="6">AA-2017</strain>
        <tissue evidence="6">Whole larva</tissue>
    </source>
</reference>
<dbReference type="PROSITE" id="PS00284">
    <property type="entry name" value="SERPIN"/>
    <property type="match status" value="1"/>
</dbReference>
<evidence type="ECO:0000256" key="1">
    <source>
        <dbReference type="ARBA" id="ARBA00022690"/>
    </source>
</evidence>
<dbReference type="InterPro" id="IPR000215">
    <property type="entry name" value="Serpin_fam"/>
</dbReference>
<dbReference type="Proteomes" id="UP000625711">
    <property type="component" value="Unassembled WGS sequence"/>
</dbReference>
<accession>A0A834I5E0</accession>
<feature type="compositionally biased region" description="Low complexity" evidence="4">
    <location>
        <begin position="278"/>
        <end position="299"/>
    </location>
</feature>
<evidence type="ECO:0000313" key="6">
    <source>
        <dbReference type="EMBL" id="KAF7274299.1"/>
    </source>
</evidence>
<keyword evidence="1" id="KW-0646">Protease inhibitor</keyword>
<dbReference type="GO" id="GO:0004867">
    <property type="term" value="F:serine-type endopeptidase inhibitor activity"/>
    <property type="evidence" value="ECO:0007669"/>
    <property type="project" value="UniProtKB-KW"/>
</dbReference>
<dbReference type="GO" id="GO:0005615">
    <property type="term" value="C:extracellular space"/>
    <property type="evidence" value="ECO:0007669"/>
    <property type="project" value="InterPro"/>
</dbReference>
<evidence type="ECO:0000313" key="7">
    <source>
        <dbReference type="Proteomes" id="UP000625711"/>
    </source>
</evidence>
<evidence type="ECO:0000256" key="2">
    <source>
        <dbReference type="ARBA" id="ARBA00022900"/>
    </source>
</evidence>
<dbReference type="EMBL" id="JAACXV010012939">
    <property type="protein sequence ID" value="KAF7274299.1"/>
    <property type="molecule type" value="Genomic_DNA"/>
</dbReference>
<feature type="region of interest" description="Disordered" evidence="4">
    <location>
        <begin position="278"/>
        <end position="309"/>
    </location>
</feature>
<evidence type="ECO:0000256" key="3">
    <source>
        <dbReference type="RuleBase" id="RU000411"/>
    </source>
</evidence>
<organism evidence="6 7">
    <name type="scientific">Rhynchophorus ferrugineus</name>
    <name type="common">Red palm weevil</name>
    <name type="synonym">Curculio ferrugineus</name>
    <dbReference type="NCBI Taxonomy" id="354439"/>
    <lineage>
        <taxon>Eukaryota</taxon>
        <taxon>Metazoa</taxon>
        <taxon>Ecdysozoa</taxon>
        <taxon>Arthropoda</taxon>
        <taxon>Hexapoda</taxon>
        <taxon>Insecta</taxon>
        <taxon>Pterygota</taxon>
        <taxon>Neoptera</taxon>
        <taxon>Endopterygota</taxon>
        <taxon>Coleoptera</taxon>
        <taxon>Polyphaga</taxon>
        <taxon>Cucujiformia</taxon>
        <taxon>Curculionidae</taxon>
        <taxon>Dryophthorinae</taxon>
        <taxon>Rhynchophorus</taxon>
    </lineage>
</organism>
<proteinExistence type="inferred from homology"/>
<dbReference type="SUPFAM" id="SSF56574">
    <property type="entry name" value="Serpins"/>
    <property type="match status" value="1"/>
</dbReference>
<dbReference type="InterPro" id="IPR036186">
    <property type="entry name" value="Serpin_sf"/>
</dbReference>
<dbReference type="InterPro" id="IPR023796">
    <property type="entry name" value="Serpin_dom"/>
</dbReference>
<gene>
    <name evidence="6" type="ORF">GWI33_013041</name>
</gene>
<keyword evidence="7" id="KW-1185">Reference proteome</keyword>
<dbReference type="OrthoDB" id="1063785at2759"/>
<dbReference type="Gene3D" id="3.30.497.10">
    <property type="entry name" value="Antithrombin, subunit I, domain 2"/>
    <property type="match status" value="1"/>
</dbReference>
<evidence type="ECO:0000256" key="4">
    <source>
        <dbReference type="SAM" id="MobiDB-lite"/>
    </source>
</evidence>
<feature type="region of interest" description="Disordered" evidence="4">
    <location>
        <begin position="798"/>
        <end position="837"/>
    </location>
</feature>
<dbReference type="InterPro" id="IPR023795">
    <property type="entry name" value="Serpin_CS"/>
</dbReference>
<dbReference type="PANTHER" id="PTHR11461:SF372">
    <property type="entry name" value="ACCESSORY GLAND PROTEIN ACP76A-RELATED"/>
    <property type="match status" value="1"/>
</dbReference>